<dbReference type="AlphaFoldDB" id="A0A2T2YDD8"/>
<protein>
    <submittedName>
        <fullName evidence="1">Uncharacterized protein</fullName>
    </submittedName>
</protein>
<dbReference type="Proteomes" id="UP000240357">
    <property type="component" value="Unassembled WGS sequence"/>
</dbReference>
<keyword evidence="2" id="KW-1185">Reference proteome</keyword>
<reference evidence="1 2" key="1">
    <citation type="submission" date="2018-03" db="EMBL/GenBank/DDBJ databases">
        <title>Adhaeribacter sp. HMF7605 Genome sequencing and assembly.</title>
        <authorList>
            <person name="Kang H."/>
            <person name="Kang J."/>
            <person name="Cha I."/>
            <person name="Kim H."/>
            <person name="Joh K."/>
        </authorList>
    </citation>
    <scope>NUCLEOTIDE SEQUENCE [LARGE SCALE GENOMIC DNA]</scope>
    <source>
        <strain evidence="1 2">HMF7605</strain>
    </source>
</reference>
<evidence type="ECO:0000313" key="2">
    <source>
        <dbReference type="Proteomes" id="UP000240357"/>
    </source>
</evidence>
<dbReference type="EMBL" id="PYFT01000001">
    <property type="protein sequence ID" value="PSR53506.1"/>
    <property type="molecule type" value="Genomic_DNA"/>
</dbReference>
<organism evidence="1 2">
    <name type="scientific">Adhaeribacter arboris</name>
    <dbReference type="NCBI Taxonomy" id="2072846"/>
    <lineage>
        <taxon>Bacteria</taxon>
        <taxon>Pseudomonadati</taxon>
        <taxon>Bacteroidota</taxon>
        <taxon>Cytophagia</taxon>
        <taxon>Cytophagales</taxon>
        <taxon>Hymenobacteraceae</taxon>
        <taxon>Adhaeribacter</taxon>
    </lineage>
</organism>
<comment type="caution">
    <text evidence="1">The sequence shown here is derived from an EMBL/GenBank/DDBJ whole genome shotgun (WGS) entry which is preliminary data.</text>
</comment>
<name>A0A2T2YDD8_9BACT</name>
<evidence type="ECO:0000313" key="1">
    <source>
        <dbReference type="EMBL" id="PSR53506.1"/>
    </source>
</evidence>
<proteinExistence type="predicted"/>
<accession>A0A2T2YDD8</accession>
<gene>
    <name evidence="1" type="ORF">AHMF7605_08195</name>
</gene>
<sequence>MKLSVGQSKVLDKASSGCTFILEGTLPCKHLKFALKNLLVKQSLLAGYIKERQAHEKSKESPRKVWHRIRRLLKNGNKTNLFNTVLQNFRLVGRLNLR</sequence>